<sequence length="639" mass="71447">MDAKERVQPRVSIGNQLMLAIFALSLIFTMISSSISLYRDFNDDLVRLDTELEQVKTSYLSSFSASLWVEDRELLRTQAEGVMRLPSVDYLRIATPDEVIFELGTALTEDRIERQWPLQYDTGVKTYDLAQVTVQSDLSPIYQGLWQTFFFLVIAEAIKIFLLILGVLWVTFRLMVKPLQLLSGAVSDFSGGHVPSKVQLPKRWFLDEVGLLECKYNRSVERVSEHQVEIEAARDKAEIANRKKSEFLATMSHEIRTPMNGIIGVASLLSDTKLDEQQKDLVSIINSSSNSLMVIIDDILDFSKIEAGKIELESTVYSLLDLLQEVGRLHTVKAQQKGLQLVCDIDPKLPLEVEGDVGRLKQVLSNLLSNAVKFTERGHVKLMVSQVSREEGVASVCFRVVDSGIGIAKENQQAVFEKFQQADGSTTRKYGGTGLGLAICSSLVEVMGGNIRLTSEPGLGSCFEFTIPLNIVGDKLIASNTINVLEFPNGDTNTSENTELKPDSGKPWVLVVEDTEVNQKVVRIMLEKLGMQVRVAEHGEEALKLCQEHQFDLILMDCQMPVMDGFVATENIRKMGVWGKQVPIVALSANVIKEDQRRCFAIGMNEFVAKPVTKERLKQILEQYLPESLQTRSNPKHAT</sequence>
<proteinExistence type="predicted"/>
<dbReference type="RefSeq" id="WP_143693891.1">
    <property type="nucleotide sequence ID" value="NZ_AP019799.1"/>
</dbReference>
<dbReference type="Pfam" id="PF00512">
    <property type="entry name" value="HisKA"/>
    <property type="match status" value="1"/>
</dbReference>
<dbReference type="PROSITE" id="PS50109">
    <property type="entry name" value="HIS_KIN"/>
    <property type="match status" value="1"/>
</dbReference>
<evidence type="ECO:0000256" key="1">
    <source>
        <dbReference type="ARBA" id="ARBA00000085"/>
    </source>
</evidence>
<dbReference type="FunFam" id="1.10.287.130:FF:000002">
    <property type="entry name" value="Two-component osmosensing histidine kinase"/>
    <property type="match status" value="1"/>
</dbReference>
<evidence type="ECO:0000256" key="10">
    <source>
        <dbReference type="ARBA" id="ARBA00064003"/>
    </source>
</evidence>
<accession>A0A510ICG8</accession>
<dbReference type="InterPro" id="IPR003594">
    <property type="entry name" value="HATPase_dom"/>
</dbReference>
<dbReference type="FunFam" id="3.30.565.10:FF:000010">
    <property type="entry name" value="Sensor histidine kinase RcsC"/>
    <property type="match status" value="1"/>
</dbReference>
<evidence type="ECO:0000313" key="17">
    <source>
        <dbReference type="Proteomes" id="UP000315115"/>
    </source>
</evidence>
<evidence type="ECO:0000256" key="12">
    <source>
        <dbReference type="PROSITE-ProRule" id="PRU00169"/>
    </source>
</evidence>
<dbReference type="PANTHER" id="PTHR45339">
    <property type="entry name" value="HYBRID SIGNAL TRANSDUCTION HISTIDINE KINASE J"/>
    <property type="match status" value="1"/>
</dbReference>
<dbReference type="InterPro" id="IPR036097">
    <property type="entry name" value="HisK_dim/P_sf"/>
</dbReference>
<keyword evidence="8" id="KW-0067">ATP-binding</keyword>
<evidence type="ECO:0000256" key="3">
    <source>
        <dbReference type="ARBA" id="ARBA00022553"/>
    </source>
</evidence>
<evidence type="ECO:0000256" key="11">
    <source>
        <dbReference type="ARBA" id="ARBA00068150"/>
    </source>
</evidence>
<gene>
    <name evidence="16" type="ORF">VroAM7_41380</name>
</gene>
<evidence type="ECO:0000256" key="4">
    <source>
        <dbReference type="ARBA" id="ARBA00022679"/>
    </source>
</evidence>
<dbReference type="CDD" id="cd16922">
    <property type="entry name" value="HATPase_EvgS-ArcB-TorS-like"/>
    <property type="match status" value="1"/>
</dbReference>
<keyword evidence="13" id="KW-0812">Transmembrane</keyword>
<dbReference type="SUPFAM" id="SSF47384">
    <property type="entry name" value="Homodimeric domain of signal transducing histidine kinase"/>
    <property type="match status" value="1"/>
</dbReference>
<keyword evidence="13" id="KW-1133">Transmembrane helix</keyword>
<dbReference type="Gene3D" id="1.10.287.130">
    <property type="match status" value="1"/>
</dbReference>
<dbReference type="EC" id="2.7.13.3" evidence="2"/>
<dbReference type="CDD" id="cd17546">
    <property type="entry name" value="REC_hyHK_CKI1_RcsC-like"/>
    <property type="match status" value="1"/>
</dbReference>
<protein>
    <recommendedName>
        <fullName evidence="11">Sensory/regulatory protein RpfC</fullName>
        <ecNumber evidence="2">2.7.13.3</ecNumber>
    </recommendedName>
</protein>
<dbReference type="EMBL" id="AP019799">
    <property type="protein sequence ID" value="BBL91485.1"/>
    <property type="molecule type" value="Genomic_DNA"/>
</dbReference>
<evidence type="ECO:0000256" key="13">
    <source>
        <dbReference type="SAM" id="Phobius"/>
    </source>
</evidence>
<dbReference type="SUPFAM" id="SSF52172">
    <property type="entry name" value="CheY-like"/>
    <property type="match status" value="1"/>
</dbReference>
<dbReference type="InterPro" id="IPR004358">
    <property type="entry name" value="Sig_transdc_His_kin-like_C"/>
</dbReference>
<name>A0A510ICG8_9VIBR</name>
<dbReference type="InterPro" id="IPR001789">
    <property type="entry name" value="Sig_transdc_resp-reg_receiver"/>
</dbReference>
<keyword evidence="5" id="KW-0547">Nucleotide-binding</keyword>
<keyword evidence="9" id="KW-0902">Two-component regulatory system</keyword>
<dbReference type="InterPro" id="IPR033414">
    <property type="entry name" value="Sensor_dom"/>
</dbReference>
<dbReference type="SMART" id="SM00388">
    <property type="entry name" value="HisKA"/>
    <property type="match status" value="1"/>
</dbReference>
<evidence type="ECO:0000256" key="7">
    <source>
        <dbReference type="ARBA" id="ARBA00022801"/>
    </source>
</evidence>
<dbReference type="SMART" id="SM00448">
    <property type="entry name" value="REC"/>
    <property type="match status" value="1"/>
</dbReference>
<dbReference type="InterPro" id="IPR003661">
    <property type="entry name" value="HisK_dim/P_dom"/>
</dbReference>
<comment type="catalytic activity">
    <reaction evidence="1">
        <text>ATP + protein L-histidine = ADP + protein N-phospho-L-histidine.</text>
        <dbReference type="EC" id="2.7.13.3"/>
    </reaction>
</comment>
<dbReference type="PANTHER" id="PTHR45339:SF1">
    <property type="entry name" value="HYBRID SIGNAL TRANSDUCTION HISTIDINE KINASE J"/>
    <property type="match status" value="1"/>
</dbReference>
<reference evidence="17" key="1">
    <citation type="submission" date="2019-07" db="EMBL/GenBank/DDBJ databases">
        <title>Complete Genome Sequences of Vibrion rotiferianus strain AM7.</title>
        <authorList>
            <person name="Miyazaki K."/>
            <person name="Wiseschart A."/>
            <person name="Pootanakit K."/>
            <person name="Ishimori K."/>
            <person name="Kitahara K."/>
        </authorList>
    </citation>
    <scope>NUCLEOTIDE SEQUENCE [LARGE SCALE GENOMIC DNA]</scope>
    <source>
        <strain evidence="17">AM7</strain>
    </source>
</reference>
<comment type="subunit">
    <text evidence="10">At low DSF concentrations, interacts with RpfF.</text>
</comment>
<dbReference type="SMART" id="SM00387">
    <property type="entry name" value="HATPase_c"/>
    <property type="match status" value="1"/>
</dbReference>
<dbReference type="Pfam" id="PF02518">
    <property type="entry name" value="HATPase_c"/>
    <property type="match status" value="1"/>
</dbReference>
<feature type="modified residue" description="4-aspartylphosphate" evidence="12">
    <location>
        <position position="557"/>
    </location>
</feature>
<dbReference type="PRINTS" id="PR00344">
    <property type="entry name" value="BCTRLSENSOR"/>
</dbReference>
<dbReference type="GO" id="GO:0016787">
    <property type="term" value="F:hydrolase activity"/>
    <property type="evidence" value="ECO:0007669"/>
    <property type="project" value="UniProtKB-KW"/>
</dbReference>
<organism evidence="16 17">
    <name type="scientific">Vibrio rotiferianus</name>
    <dbReference type="NCBI Taxonomy" id="190895"/>
    <lineage>
        <taxon>Bacteria</taxon>
        <taxon>Pseudomonadati</taxon>
        <taxon>Pseudomonadota</taxon>
        <taxon>Gammaproteobacteria</taxon>
        <taxon>Vibrionales</taxon>
        <taxon>Vibrionaceae</taxon>
        <taxon>Vibrio</taxon>
    </lineage>
</organism>
<dbReference type="Pfam" id="PF17149">
    <property type="entry name" value="CHASE5"/>
    <property type="match status" value="1"/>
</dbReference>
<dbReference type="GO" id="GO:0000155">
    <property type="term" value="F:phosphorelay sensor kinase activity"/>
    <property type="evidence" value="ECO:0007669"/>
    <property type="project" value="InterPro"/>
</dbReference>
<dbReference type="Proteomes" id="UP000315115">
    <property type="component" value="Chromosome 2"/>
</dbReference>
<dbReference type="GO" id="GO:0005524">
    <property type="term" value="F:ATP binding"/>
    <property type="evidence" value="ECO:0007669"/>
    <property type="project" value="UniProtKB-KW"/>
</dbReference>
<keyword evidence="3 12" id="KW-0597">Phosphoprotein</keyword>
<dbReference type="PROSITE" id="PS50110">
    <property type="entry name" value="RESPONSE_REGULATORY"/>
    <property type="match status" value="1"/>
</dbReference>
<evidence type="ECO:0000259" key="15">
    <source>
        <dbReference type="PROSITE" id="PS50110"/>
    </source>
</evidence>
<evidence type="ECO:0000256" key="6">
    <source>
        <dbReference type="ARBA" id="ARBA00022777"/>
    </source>
</evidence>
<dbReference type="InterPro" id="IPR036890">
    <property type="entry name" value="HATPase_C_sf"/>
</dbReference>
<dbReference type="Pfam" id="PF00072">
    <property type="entry name" value="Response_reg"/>
    <property type="match status" value="1"/>
</dbReference>
<evidence type="ECO:0000256" key="2">
    <source>
        <dbReference type="ARBA" id="ARBA00012438"/>
    </source>
</evidence>
<keyword evidence="7" id="KW-0378">Hydrolase</keyword>
<dbReference type="InterPro" id="IPR011006">
    <property type="entry name" value="CheY-like_superfamily"/>
</dbReference>
<evidence type="ECO:0000256" key="8">
    <source>
        <dbReference type="ARBA" id="ARBA00022840"/>
    </source>
</evidence>
<dbReference type="InterPro" id="IPR005467">
    <property type="entry name" value="His_kinase_dom"/>
</dbReference>
<feature type="domain" description="Response regulatory" evidence="15">
    <location>
        <begin position="508"/>
        <end position="625"/>
    </location>
</feature>
<evidence type="ECO:0000256" key="9">
    <source>
        <dbReference type="ARBA" id="ARBA00023012"/>
    </source>
</evidence>
<dbReference type="AlphaFoldDB" id="A0A510ICG8"/>
<evidence type="ECO:0000256" key="5">
    <source>
        <dbReference type="ARBA" id="ARBA00022741"/>
    </source>
</evidence>
<dbReference type="SUPFAM" id="SSF55874">
    <property type="entry name" value="ATPase domain of HSP90 chaperone/DNA topoisomerase II/histidine kinase"/>
    <property type="match status" value="1"/>
</dbReference>
<evidence type="ECO:0000313" key="16">
    <source>
        <dbReference type="EMBL" id="BBL91485.1"/>
    </source>
</evidence>
<keyword evidence="13" id="KW-0472">Membrane</keyword>
<feature type="domain" description="Histidine kinase" evidence="14">
    <location>
        <begin position="250"/>
        <end position="471"/>
    </location>
</feature>
<feature type="transmembrane region" description="Helical" evidence="13">
    <location>
        <begin position="149"/>
        <end position="172"/>
    </location>
</feature>
<dbReference type="Gene3D" id="3.40.50.2300">
    <property type="match status" value="1"/>
</dbReference>
<dbReference type="Gene3D" id="3.30.565.10">
    <property type="entry name" value="Histidine kinase-like ATPase, C-terminal domain"/>
    <property type="match status" value="1"/>
</dbReference>
<keyword evidence="6 16" id="KW-0418">Kinase</keyword>
<keyword evidence="4" id="KW-0808">Transferase</keyword>
<evidence type="ECO:0000259" key="14">
    <source>
        <dbReference type="PROSITE" id="PS50109"/>
    </source>
</evidence>
<feature type="transmembrane region" description="Helical" evidence="13">
    <location>
        <begin position="17"/>
        <end position="38"/>
    </location>
</feature>
<dbReference type="CDD" id="cd00082">
    <property type="entry name" value="HisKA"/>
    <property type="match status" value="1"/>
</dbReference>